<dbReference type="RefSeq" id="WP_269445546.1">
    <property type="nucleotide sequence ID" value="NZ_CP097463.1"/>
</dbReference>
<dbReference type="InterPro" id="IPR000835">
    <property type="entry name" value="HTH_MarR-typ"/>
</dbReference>
<proteinExistence type="predicted"/>
<reference evidence="2" key="1">
    <citation type="submission" date="2022-05" db="EMBL/GenBank/DDBJ databases">
        <title>Jatrophihabitans sp. SB3-54 whole genome sequence.</title>
        <authorList>
            <person name="Suh M.K."/>
            <person name="Eom M.K."/>
            <person name="Kim J.S."/>
            <person name="Kim H.S."/>
            <person name="Do H.E."/>
            <person name="Shin Y.K."/>
            <person name="Lee J.-S."/>
        </authorList>
    </citation>
    <scope>NUCLEOTIDE SEQUENCE</scope>
    <source>
        <strain evidence="2">SB3-54</strain>
    </source>
</reference>
<evidence type="ECO:0000259" key="1">
    <source>
        <dbReference type="PROSITE" id="PS50995"/>
    </source>
</evidence>
<dbReference type="Pfam" id="PF12802">
    <property type="entry name" value="MarR_2"/>
    <property type="match status" value="1"/>
</dbReference>
<gene>
    <name evidence="2" type="ORF">M6B22_09665</name>
</gene>
<keyword evidence="3" id="KW-1185">Reference proteome</keyword>
<dbReference type="SUPFAM" id="SSF46785">
    <property type="entry name" value="Winged helix' DNA-binding domain"/>
    <property type="match status" value="1"/>
</dbReference>
<dbReference type="Gene3D" id="1.10.10.10">
    <property type="entry name" value="Winged helix-like DNA-binding domain superfamily/Winged helix DNA-binding domain"/>
    <property type="match status" value="1"/>
</dbReference>
<protein>
    <submittedName>
        <fullName evidence="2">MarR family transcriptional regulator</fullName>
    </submittedName>
</protein>
<dbReference type="InterPro" id="IPR036388">
    <property type="entry name" value="WH-like_DNA-bd_sf"/>
</dbReference>
<name>A0ABY7K2D4_9ACTN</name>
<sequence length="146" mass="16080">MTDGREPEDGVGELRALLLAGQRFRQALADRFGLSLSEAVVLGHLADAGGQLMPSELSERMLVGSGTLTAIIDRLADNGHVQRSPHPRDRRRIHITLTTDGRRVVRYAQQHLEQAEAAAHEARASPLRALAAALHNETERVLRRRS</sequence>
<dbReference type="SMART" id="SM00347">
    <property type="entry name" value="HTH_MARR"/>
    <property type="match status" value="1"/>
</dbReference>
<organism evidence="2 3">
    <name type="scientific">Jatrophihabitans cynanchi</name>
    <dbReference type="NCBI Taxonomy" id="2944128"/>
    <lineage>
        <taxon>Bacteria</taxon>
        <taxon>Bacillati</taxon>
        <taxon>Actinomycetota</taxon>
        <taxon>Actinomycetes</taxon>
        <taxon>Jatrophihabitantales</taxon>
        <taxon>Jatrophihabitantaceae</taxon>
        <taxon>Jatrophihabitans</taxon>
    </lineage>
</organism>
<dbReference type="PROSITE" id="PS50995">
    <property type="entry name" value="HTH_MARR_2"/>
    <property type="match status" value="1"/>
</dbReference>
<dbReference type="PANTHER" id="PTHR33164">
    <property type="entry name" value="TRANSCRIPTIONAL REGULATOR, MARR FAMILY"/>
    <property type="match status" value="1"/>
</dbReference>
<evidence type="ECO:0000313" key="2">
    <source>
        <dbReference type="EMBL" id="WAX59006.1"/>
    </source>
</evidence>
<dbReference type="PRINTS" id="PR00598">
    <property type="entry name" value="HTHMARR"/>
</dbReference>
<dbReference type="EMBL" id="CP097463">
    <property type="protein sequence ID" value="WAX59006.1"/>
    <property type="molecule type" value="Genomic_DNA"/>
</dbReference>
<dbReference type="InterPro" id="IPR036390">
    <property type="entry name" value="WH_DNA-bd_sf"/>
</dbReference>
<dbReference type="InterPro" id="IPR039422">
    <property type="entry name" value="MarR/SlyA-like"/>
</dbReference>
<feature type="domain" description="HTH marR-type" evidence="1">
    <location>
        <begin position="1"/>
        <end position="136"/>
    </location>
</feature>
<dbReference type="PANTHER" id="PTHR33164:SF99">
    <property type="entry name" value="MARR FAMILY REGULATORY PROTEIN"/>
    <property type="match status" value="1"/>
</dbReference>
<dbReference type="Proteomes" id="UP001164693">
    <property type="component" value="Chromosome"/>
</dbReference>
<accession>A0ABY7K2D4</accession>
<evidence type="ECO:0000313" key="3">
    <source>
        <dbReference type="Proteomes" id="UP001164693"/>
    </source>
</evidence>